<name>A0A9W8YND7_9PEZI</name>
<keyword evidence="3" id="KW-1185">Reference proteome</keyword>
<protein>
    <submittedName>
        <fullName evidence="2">Uncharacterized protein</fullName>
    </submittedName>
</protein>
<evidence type="ECO:0000256" key="1">
    <source>
        <dbReference type="SAM" id="MobiDB-lite"/>
    </source>
</evidence>
<comment type="caution">
    <text evidence="2">The sequence shown here is derived from an EMBL/GenBank/DDBJ whole genome shotgun (WGS) entry which is preliminary data.</text>
</comment>
<proteinExistence type="predicted"/>
<dbReference type="Proteomes" id="UP001140453">
    <property type="component" value="Unassembled WGS sequence"/>
</dbReference>
<sequence length="272" mass="30602">MIPPLYAPTETFMAIPPLPKGRRRRPKRHNPLPYHEIPRTLTHHPQEKSPYGVGNRYRGVYINHLPLETTHADVTASIAATAPVGPITSVTLLRPPPDKESAFGKLRAHVVFGRYQATQKLVKAARDGVFKVLGAAVPVSTDKSVAYHWNSARRIDSRVLLVRAKPDTPGFTEHALRTAMEADEEAMQAAGPLGARSEPVVSYEVDEGCVTMEWRFFSHAQAMAMRRAIERAYGRRLEIYKGWDPCWVDEEKGQVPARLNREQAWRNQWGPA</sequence>
<reference evidence="2" key="1">
    <citation type="submission" date="2022-10" db="EMBL/GenBank/DDBJ databases">
        <title>Tapping the CABI collections for fungal endophytes: first genome assemblies for Collariella, Neodidymelliopsis, Ascochyta clinopodiicola, Didymella pomorum, Didymosphaeria variabile, Neocosmospora piperis and Neocucurbitaria cava.</title>
        <authorList>
            <person name="Hill R."/>
        </authorList>
    </citation>
    <scope>NUCLEOTIDE SEQUENCE</scope>
    <source>
        <strain evidence="2">IMI 355082</strain>
    </source>
</reference>
<evidence type="ECO:0000313" key="3">
    <source>
        <dbReference type="Proteomes" id="UP001140453"/>
    </source>
</evidence>
<feature type="compositionally biased region" description="Basic residues" evidence="1">
    <location>
        <begin position="20"/>
        <end position="30"/>
    </location>
</feature>
<evidence type="ECO:0000313" key="2">
    <source>
        <dbReference type="EMBL" id="KAJ4389067.1"/>
    </source>
</evidence>
<accession>A0A9W8YND7</accession>
<feature type="region of interest" description="Disordered" evidence="1">
    <location>
        <begin position="13"/>
        <end position="37"/>
    </location>
</feature>
<dbReference type="OrthoDB" id="10351562at2759"/>
<gene>
    <name evidence="2" type="ORF">N0V93_006529</name>
</gene>
<dbReference type="EMBL" id="JAPEVB010000004">
    <property type="protein sequence ID" value="KAJ4389067.1"/>
    <property type="molecule type" value="Genomic_DNA"/>
</dbReference>
<dbReference type="AlphaFoldDB" id="A0A9W8YND7"/>
<organism evidence="2 3">
    <name type="scientific">Gnomoniopsis smithogilvyi</name>
    <dbReference type="NCBI Taxonomy" id="1191159"/>
    <lineage>
        <taxon>Eukaryota</taxon>
        <taxon>Fungi</taxon>
        <taxon>Dikarya</taxon>
        <taxon>Ascomycota</taxon>
        <taxon>Pezizomycotina</taxon>
        <taxon>Sordariomycetes</taxon>
        <taxon>Sordariomycetidae</taxon>
        <taxon>Diaporthales</taxon>
        <taxon>Gnomoniaceae</taxon>
        <taxon>Gnomoniopsis</taxon>
    </lineage>
</organism>